<dbReference type="EMBL" id="SRYB01000006">
    <property type="protein sequence ID" value="TGY79610.1"/>
    <property type="molecule type" value="Genomic_DNA"/>
</dbReference>
<evidence type="ECO:0000313" key="1">
    <source>
        <dbReference type="EMBL" id="TGY79610.1"/>
    </source>
</evidence>
<proteinExistence type="predicted"/>
<evidence type="ECO:0000313" key="2">
    <source>
        <dbReference type="Proteomes" id="UP000306319"/>
    </source>
</evidence>
<keyword evidence="2" id="KW-1185">Reference proteome</keyword>
<accession>A0AC61RJ39</accession>
<sequence length="336" mass="38662">MDKKKVLVVGAGGFAGGFIVEEGLRRGYEVWAGVRSSTSRKYLADERIRFVEFDFDDYEQIKRMMTTTLPEGEKWDWIIYNLGATKCLSFSDFSKINYDYLRIFTEAVKSTGMMPEKMLYMSSLSVVGPGDEKDYTPFTEKMIPHPNTRYGASKLKAEMQLAMSSIPYIIFRATGIYGPRDKDYFLMLESVKKGFDFSVGYKRQVLTFIYVEDLARAIYDALERSAVGETYNIAEGRDYTQKEFRKIAAEVVGKSVVIPVRVPLWGLRIVSAIAEKWGVARMKPSTLNSDKYNIMKQRNWRVSISKAREGFGFDPKIDLHEGMRRAAEWYKKEGWL</sequence>
<gene>
    <name evidence="1" type="ORF">E5331_06270</name>
</gene>
<dbReference type="Proteomes" id="UP000306319">
    <property type="component" value="Unassembled WGS sequence"/>
</dbReference>
<organism evidence="1 2">
    <name type="scientific">Lepagella muris</name>
    <dbReference type="NCBI Taxonomy" id="3032870"/>
    <lineage>
        <taxon>Bacteria</taxon>
        <taxon>Pseudomonadati</taxon>
        <taxon>Bacteroidota</taxon>
        <taxon>Bacteroidia</taxon>
        <taxon>Bacteroidales</taxon>
        <taxon>Muribaculaceae</taxon>
        <taxon>Lepagella</taxon>
    </lineage>
</organism>
<comment type="caution">
    <text evidence="1">The sequence shown here is derived from an EMBL/GenBank/DDBJ whole genome shotgun (WGS) entry which is preliminary data.</text>
</comment>
<name>A0AC61RJ39_9BACT</name>
<reference evidence="1" key="1">
    <citation type="submission" date="2019-04" db="EMBL/GenBank/DDBJ databases">
        <title>Microbes associate with the intestines of laboratory mice.</title>
        <authorList>
            <person name="Navarre W."/>
            <person name="Wong E."/>
            <person name="Huang K."/>
            <person name="Tropini C."/>
            <person name="Ng K."/>
            <person name="Yu B."/>
        </authorList>
    </citation>
    <scope>NUCLEOTIDE SEQUENCE</scope>
    <source>
        <strain evidence="1">NM04_E33</strain>
    </source>
</reference>
<protein>
    <submittedName>
        <fullName evidence="1">NAD(P)-dependent oxidoreductase</fullName>
    </submittedName>
</protein>